<dbReference type="InterPro" id="IPR010982">
    <property type="entry name" value="Lambda_DNA-bd_dom_sf"/>
</dbReference>
<feature type="domain" description="HTH cro/C1-type" evidence="1">
    <location>
        <begin position="5"/>
        <end position="63"/>
    </location>
</feature>
<dbReference type="AlphaFoldDB" id="A0A2I1RG55"/>
<sequence>MIKLNLPVLFAQRGIRVADADRMSNLGRATLYRLYNNEVTRIEFDTIDKLCDLLNCAPGDLFVKENVTETSKLQEKTQTE</sequence>
<dbReference type="PANTHER" id="PTHR37301">
    <property type="entry name" value="DNA-BINDING PROTEIN-RELATED"/>
    <property type="match status" value="1"/>
</dbReference>
<dbReference type="EMBL" id="PKJS01000013">
    <property type="protein sequence ID" value="PKZ68112.1"/>
    <property type="molecule type" value="Genomic_DNA"/>
</dbReference>
<comment type="caution">
    <text evidence="2">The sequence shown here is derived from an EMBL/GenBank/DDBJ whole genome shotgun (WGS) entry which is preliminary data.</text>
</comment>
<dbReference type="InterPro" id="IPR001387">
    <property type="entry name" value="Cro/C1-type_HTH"/>
</dbReference>
<name>A0A2I1RG55_FAUOS</name>
<accession>A0A2I1RG55</accession>
<evidence type="ECO:0000313" key="2">
    <source>
        <dbReference type="EMBL" id="PKZ68112.1"/>
    </source>
</evidence>
<reference evidence="2 3" key="1">
    <citation type="submission" date="2017-12" db="EMBL/GenBank/DDBJ databases">
        <title>Phylogenetic diversity of female urinary microbiome.</title>
        <authorList>
            <person name="Thomas-White K."/>
            <person name="Wolfe A.J."/>
        </authorList>
    </citation>
    <scope>NUCLEOTIDE SEQUENCE [LARGE SCALE GENOMIC DNA]</scope>
    <source>
        <strain evidence="2 3">UMB0416</strain>
    </source>
</reference>
<organism evidence="2 3">
    <name type="scientific">Faucicola osloensis</name>
    <name type="common">Moraxella osloensis</name>
    <dbReference type="NCBI Taxonomy" id="34062"/>
    <lineage>
        <taxon>Bacteria</taxon>
        <taxon>Pseudomonadati</taxon>
        <taxon>Pseudomonadota</taxon>
        <taxon>Gammaproteobacteria</taxon>
        <taxon>Moraxellales</taxon>
        <taxon>Moraxellaceae</taxon>
        <taxon>Faucicola</taxon>
    </lineage>
</organism>
<evidence type="ECO:0000259" key="1">
    <source>
        <dbReference type="Pfam" id="PF13443"/>
    </source>
</evidence>
<dbReference type="Proteomes" id="UP000234914">
    <property type="component" value="Unassembled WGS sequence"/>
</dbReference>
<dbReference type="PANTHER" id="PTHR37301:SF1">
    <property type="entry name" value="DNA-BINDING PROTEIN"/>
    <property type="match status" value="1"/>
</dbReference>
<proteinExistence type="predicted"/>
<gene>
    <name evidence="2" type="ORF">CYJ96_09995</name>
</gene>
<evidence type="ECO:0000313" key="3">
    <source>
        <dbReference type="Proteomes" id="UP000234914"/>
    </source>
</evidence>
<protein>
    <submittedName>
        <fullName evidence="2">XRE family transcriptional regulator</fullName>
    </submittedName>
</protein>
<dbReference type="RefSeq" id="WP_101964910.1">
    <property type="nucleotide sequence ID" value="NZ_PKJS01000013.1"/>
</dbReference>
<dbReference type="Pfam" id="PF13443">
    <property type="entry name" value="HTH_26"/>
    <property type="match status" value="1"/>
</dbReference>
<dbReference type="GO" id="GO:0003677">
    <property type="term" value="F:DNA binding"/>
    <property type="evidence" value="ECO:0007669"/>
    <property type="project" value="InterPro"/>
</dbReference>
<dbReference type="SUPFAM" id="SSF47413">
    <property type="entry name" value="lambda repressor-like DNA-binding domains"/>
    <property type="match status" value="1"/>
</dbReference>
<dbReference type="Gene3D" id="1.10.260.40">
    <property type="entry name" value="lambda repressor-like DNA-binding domains"/>
    <property type="match status" value="1"/>
</dbReference>